<proteinExistence type="predicted"/>
<dbReference type="RefSeq" id="WP_123062442.1">
    <property type="nucleotide sequence ID" value="NZ_RIAS01000001.1"/>
</dbReference>
<dbReference type="AlphaFoldDB" id="A0A5M9WLT2"/>
<evidence type="ECO:0000313" key="3">
    <source>
        <dbReference type="Proteomes" id="UP000323664"/>
    </source>
</evidence>
<comment type="caution">
    <text evidence="2">The sequence shown here is derived from an EMBL/GenBank/DDBJ whole genome shotgun (WGS) entry which is preliminary data.</text>
</comment>
<feature type="signal peptide" evidence="1">
    <location>
        <begin position="1"/>
        <end position="23"/>
    </location>
</feature>
<gene>
    <name evidence="2" type="ORF">EC604_01520</name>
</gene>
<protein>
    <submittedName>
        <fullName evidence="2">Uncharacterized protein</fullName>
    </submittedName>
</protein>
<dbReference type="OrthoDB" id="2601703at2"/>
<name>A0A5M9WLT2_PAEAM</name>
<reference evidence="2 3" key="1">
    <citation type="journal article" date="2019" name="J. Ind. Microbiol. Biotechnol.">
        <title>Paenibacillus amylolyticus 27C64 has a diverse set of carbohydrate-active enzymes and complete pectin deconstruction system.</title>
        <authorList>
            <person name="Keggi C."/>
            <person name="Doran-Peterson J."/>
        </authorList>
    </citation>
    <scope>NUCLEOTIDE SEQUENCE [LARGE SCALE GENOMIC DNA]</scope>
    <source>
        <strain evidence="2 3">27C64</strain>
    </source>
</reference>
<organism evidence="2 3">
    <name type="scientific">Paenibacillus amylolyticus</name>
    <dbReference type="NCBI Taxonomy" id="1451"/>
    <lineage>
        <taxon>Bacteria</taxon>
        <taxon>Bacillati</taxon>
        <taxon>Bacillota</taxon>
        <taxon>Bacilli</taxon>
        <taxon>Bacillales</taxon>
        <taxon>Paenibacillaceae</taxon>
        <taxon>Paenibacillus</taxon>
    </lineage>
</organism>
<keyword evidence="1" id="KW-0732">Signal</keyword>
<evidence type="ECO:0000313" key="2">
    <source>
        <dbReference type="EMBL" id="KAA8782527.1"/>
    </source>
</evidence>
<dbReference type="Proteomes" id="UP000323664">
    <property type="component" value="Unassembled WGS sequence"/>
</dbReference>
<feature type="chain" id="PRO_5024387080" evidence="1">
    <location>
        <begin position="24"/>
        <end position="257"/>
    </location>
</feature>
<evidence type="ECO:0000256" key="1">
    <source>
        <dbReference type="SAM" id="SignalP"/>
    </source>
</evidence>
<dbReference type="EMBL" id="RIAS01000001">
    <property type="protein sequence ID" value="KAA8782527.1"/>
    <property type="molecule type" value="Genomic_DNA"/>
</dbReference>
<sequence length="257" mass="28763">MKKRILIPFVMSLLFCLPFYAGAEEVIDTSGLSNNDVKVVKAFRATNNVLEEISIEEFNKIEGEAKQFNALDLAKIDLLKSAQFYENNSIILPMDATYTTVYKYNESGYIYNVPLPLLNKRISVPVYNESKTKTAKRTITFSASRSYSTSYSINVNGKIKAITAGITGGSSWTNTYSGSDSVAQDIPPLNYSWMDYYPIVNNSYGYMNEKVYVNTQSGTVLASEKNTFTDIFIPRKMDSGLPDGLYVVKESLKAPTY</sequence>
<accession>A0A5M9WLT2</accession>